<feature type="domain" description="HTH tetR-type" evidence="6">
    <location>
        <begin position="30"/>
        <end position="90"/>
    </location>
</feature>
<evidence type="ECO:0000259" key="6">
    <source>
        <dbReference type="PROSITE" id="PS50977"/>
    </source>
</evidence>
<name>A0ABU1U879_9MICC</name>
<feature type="region of interest" description="Disordered" evidence="5">
    <location>
        <begin position="1"/>
        <end position="27"/>
    </location>
</feature>
<dbReference type="InterPro" id="IPR001647">
    <property type="entry name" value="HTH_TetR"/>
</dbReference>
<evidence type="ECO:0000256" key="3">
    <source>
        <dbReference type="ARBA" id="ARBA00023163"/>
    </source>
</evidence>
<comment type="caution">
    <text evidence="7">The sequence shown here is derived from an EMBL/GenBank/DDBJ whole genome shotgun (WGS) entry which is preliminary data.</text>
</comment>
<dbReference type="SUPFAM" id="SSF46689">
    <property type="entry name" value="Homeodomain-like"/>
    <property type="match status" value="1"/>
</dbReference>
<keyword evidence="2 4" id="KW-0238">DNA-binding</keyword>
<protein>
    <submittedName>
        <fullName evidence="7">AcrR family transcriptional regulator</fullName>
    </submittedName>
</protein>
<dbReference type="InterPro" id="IPR023772">
    <property type="entry name" value="DNA-bd_HTH_TetR-type_CS"/>
</dbReference>
<dbReference type="PROSITE" id="PS50977">
    <property type="entry name" value="HTH_TETR_2"/>
    <property type="match status" value="1"/>
</dbReference>
<dbReference type="InterPro" id="IPR009057">
    <property type="entry name" value="Homeodomain-like_sf"/>
</dbReference>
<feature type="compositionally biased region" description="Pro residues" evidence="5">
    <location>
        <begin position="10"/>
        <end position="21"/>
    </location>
</feature>
<feature type="region of interest" description="Disordered" evidence="5">
    <location>
        <begin position="226"/>
        <end position="245"/>
    </location>
</feature>
<keyword evidence="1" id="KW-0805">Transcription regulation</keyword>
<proteinExistence type="predicted"/>
<dbReference type="RefSeq" id="WP_374724922.1">
    <property type="nucleotide sequence ID" value="NZ_JAVDVQ010000002.1"/>
</dbReference>
<accession>A0ABU1U879</accession>
<dbReference type="PRINTS" id="PR00455">
    <property type="entry name" value="HTHTETR"/>
</dbReference>
<evidence type="ECO:0000256" key="5">
    <source>
        <dbReference type="SAM" id="MobiDB-lite"/>
    </source>
</evidence>
<dbReference type="PROSITE" id="PS01081">
    <property type="entry name" value="HTH_TETR_1"/>
    <property type="match status" value="1"/>
</dbReference>
<dbReference type="Pfam" id="PF00440">
    <property type="entry name" value="TetR_N"/>
    <property type="match status" value="1"/>
</dbReference>
<evidence type="ECO:0000256" key="2">
    <source>
        <dbReference type="ARBA" id="ARBA00023125"/>
    </source>
</evidence>
<dbReference type="InterPro" id="IPR050109">
    <property type="entry name" value="HTH-type_TetR-like_transc_reg"/>
</dbReference>
<keyword evidence="3" id="KW-0804">Transcription</keyword>
<evidence type="ECO:0000256" key="4">
    <source>
        <dbReference type="PROSITE-ProRule" id="PRU00335"/>
    </source>
</evidence>
<evidence type="ECO:0000313" key="8">
    <source>
        <dbReference type="Proteomes" id="UP001252243"/>
    </source>
</evidence>
<keyword evidence="8" id="KW-1185">Reference proteome</keyword>
<evidence type="ECO:0000256" key="1">
    <source>
        <dbReference type="ARBA" id="ARBA00023015"/>
    </source>
</evidence>
<feature type="DNA-binding region" description="H-T-H motif" evidence="4">
    <location>
        <begin position="53"/>
        <end position="72"/>
    </location>
</feature>
<sequence length="245" mass="25818">MSALPSPRAATPPAPASPPEAPSRRELNKAATRQAITDAALGLLRSNGPGNFTVEDIADAAGISRRTFFNYFGSTEAALAAVTFGFLDKALQQFRLRPPGEPFLESARAALVQLADPMTVAPMAELYSLGQANPQLSRSELEAWDHCTAEIISAARERFSGGVGVELDELYLRALAGSVISCGKAAMDVWFARCGGSLTPESLSTLRQLLIDSMSLLGSGFARPNTVQASAPAGNTTTTPSPDRH</sequence>
<evidence type="ECO:0000313" key="7">
    <source>
        <dbReference type="EMBL" id="MDR7081347.1"/>
    </source>
</evidence>
<dbReference type="Gene3D" id="1.10.10.60">
    <property type="entry name" value="Homeodomain-like"/>
    <property type="match status" value="1"/>
</dbReference>
<dbReference type="EMBL" id="JAVDVQ010000002">
    <property type="protein sequence ID" value="MDR7081347.1"/>
    <property type="molecule type" value="Genomic_DNA"/>
</dbReference>
<dbReference type="Proteomes" id="UP001252243">
    <property type="component" value="Unassembled WGS sequence"/>
</dbReference>
<dbReference type="PANTHER" id="PTHR30055:SF238">
    <property type="entry name" value="MYCOFACTOCIN BIOSYNTHESIS TRANSCRIPTIONAL REGULATOR MFTR-RELATED"/>
    <property type="match status" value="1"/>
</dbReference>
<dbReference type="Gene3D" id="1.10.357.10">
    <property type="entry name" value="Tetracycline Repressor, domain 2"/>
    <property type="match status" value="1"/>
</dbReference>
<reference evidence="7 8" key="1">
    <citation type="submission" date="2023-07" db="EMBL/GenBank/DDBJ databases">
        <title>Sorghum-associated microbial communities from plants grown in Nebraska, USA.</title>
        <authorList>
            <person name="Schachtman D."/>
        </authorList>
    </citation>
    <scope>NUCLEOTIDE SEQUENCE [LARGE SCALE GENOMIC DNA]</scope>
    <source>
        <strain evidence="7 8">BE167</strain>
    </source>
</reference>
<gene>
    <name evidence="7" type="ORF">J2X01_000624</name>
</gene>
<organism evidence="7 8">
    <name type="scientific">Arthrobacter ginsengisoli</name>
    <dbReference type="NCBI Taxonomy" id="1356565"/>
    <lineage>
        <taxon>Bacteria</taxon>
        <taxon>Bacillati</taxon>
        <taxon>Actinomycetota</taxon>
        <taxon>Actinomycetes</taxon>
        <taxon>Micrococcales</taxon>
        <taxon>Micrococcaceae</taxon>
        <taxon>Arthrobacter</taxon>
    </lineage>
</organism>
<dbReference type="PANTHER" id="PTHR30055">
    <property type="entry name" value="HTH-TYPE TRANSCRIPTIONAL REGULATOR RUTR"/>
    <property type="match status" value="1"/>
</dbReference>